<proteinExistence type="predicted"/>
<evidence type="ECO:0000256" key="1">
    <source>
        <dbReference type="ARBA" id="ARBA00001974"/>
    </source>
</evidence>
<sequence>MDTSIVIIGAGQAGASLALALRAEGFDGPVTLIGQEPVPPYQRPPLSKAYLMGEMSLDRLYLKPVEAWADLNVALRTGTRVIGIDPGARKLALKGGETLAYDKLALTLGAAPLRLPATIGGDLDGVFTMRDLADADAIAPHLKPGARALVVGGGYIGLEAAAVARKSGMDVTLIEAADRILGRVACPQTARWFAARHRAEGVDLREATSLVRLTGTDGTVTTAELSDGTTLDVDLVIVGIGVRPETALAEGAGLVLDNGIAVNARARTTEPGIWAAGDCASFPYRGGRIRLESVQNAIDQAEAAARDMLDQGADYIPKPWFWSDQYDVKLQIAGLNTGYDRIVARPGARDGALSHWYFAGDLLLAVDAMNDPRAYMIGKRLVDAGQTADPAAVADPATDLKSLLG</sequence>
<dbReference type="InterPro" id="IPR028202">
    <property type="entry name" value="Reductase_C"/>
</dbReference>
<dbReference type="Proteomes" id="UP001553161">
    <property type="component" value="Unassembled WGS sequence"/>
</dbReference>
<dbReference type="PRINTS" id="PR00411">
    <property type="entry name" value="PNDRDTASEI"/>
</dbReference>
<dbReference type="PANTHER" id="PTHR43557:SF2">
    <property type="entry name" value="RIESKE DOMAIN-CONTAINING PROTEIN-RELATED"/>
    <property type="match status" value="1"/>
</dbReference>
<dbReference type="InterPro" id="IPR023753">
    <property type="entry name" value="FAD/NAD-binding_dom"/>
</dbReference>
<protein>
    <submittedName>
        <fullName evidence="7">FAD-dependent oxidoreductase</fullName>
    </submittedName>
</protein>
<dbReference type="Gene3D" id="3.30.390.30">
    <property type="match status" value="1"/>
</dbReference>
<feature type="domain" description="FAD/NAD(P)-binding" evidence="5">
    <location>
        <begin position="4"/>
        <end position="301"/>
    </location>
</feature>
<dbReference type="SUPFAM" id="SSF51905">
    <property type="entry name" value="FAD/NAD(P)-binding domain"/>
    <property type="match status" value="1"/>
</dbReference>
<keyword evidence="4" id="KW-0560">Oxidoreductase</keyword>
<dbReference type="Pfam" id="PF07992">
    <property type="entry name" value="Pyr_redox_2"/>
    <property type="match status" value="1"/>
</dbReference>
<name>A0ABV3L750_9RHOB</name>
<dbReference type="InterPro" id="IPR016156">
    <property type="entry name" value="FAD/NAD-linked_Rdtase_dimer_sf"/>
</dbReference>
<dbReference type="RefSeq" id="WP_366193127.1">
    <property type="nucleotide sequence ID" value="NZ_JBFBVU010000012.1"/>
</dbReference>
<keyword evidence="3" id="KW-0274">FAD</keyword>
<dbReference type="EMBL" id="JBFBVU010000012">
    <property type="protein sequence ID" value="MEV8467343.1"/>
    <property type="molecule type" value="Genomic_DNA"/>
</dbReference>
<gene>
    <name evidence="7" type="ORF">AB0T83_11180</name>
</gene>
<evidence type="ECO:0000259" key="6">
    <source>
        <dbReference type="Pfam" id="PF14759"/>
    </source>
</evidence>
<dbReference type="InterPro" id="IPR036188">
    <property type="entry name" value="FAD/NAD-bd_sf"/>
</dbReference>
<evidence type="ECO:0000256" key="2">
    <source>
        <dbReference type="ARBA" id="ARBA00022630"/>
    </source>
</evidence>
<evidence type="ECO:0000259" key="5">
    <source>
        <dbReference type="Pfam" id="PF07992"/>
    </source>
</evidence>
<dbReference type="PRINTS" id="PR00368">
    <property type="entry name" value="FADPNR"/>
</dbReference>
<dbReference type="InterPro" id="IPR050446">
    <property type="entry name" value="FAD-oxidoreductase/Apoptosis"/>
</dbReference>
<evidence type="ECO:0000256" key="3">
    <source>
        <dbReference type="ARBA" id="ARBA00022827"/>
    </source>
</evidence>
<dbReference type="Gene3D" id="3.50.50.60">
    <property type="entry name" value="FAD/NAD(P)-binding domain"/>
    <property type="match status" value="2"/>
</dbReference>
<feature type="domain" description="Reductase C-terminal" evidence="6">
    <location>
        <begin position="320"/>
        <end position="404"/>
    </location>
</feature>
<dbReference type="Pfam" id="PF14759">
    <property type="entry name" value="Reductase_C"/>
    <property type="match status" value="1"/>
</dbReference>
<keyword evidence="8" id="KW-1185">Reference proteome</keyword>
<keyword evidence="2" id="KW-0285">Flavoprotein</keyword>
<organism evidence="7 8">
    <name type="scientific">Meridianimarinicoccus marinus</name>
    <dbReference type="NCBI Taxonomy" id="3231483"/>
    <lineage>
        <taxon>Bacteria</taxon>
        <taxon>Pseudomonadati</taxon>
        <taxon>Pseudomonadota</taxon>
        <taxon>Alphaproteobacteria</taxon>
        <taxon>Rhodobacterales</taxon>
        <taxon>Paracoccaceae</taxon>
        <taxon>Meridianimarinicoccus</taxon>
    </lineage>
</organism>
<reference evidence="7 8" key="1">
    <citation type="submission" date="2024-07" db="EMBL/GenBank/DDBJ databases">
        <authorList>
            <person name="Kang M."/>
        </authorList>
    </citation>
    <scope>NUCLEOTIDE SEQUENCE [LARGE SCALE GENOMIC DNA]</scope>
    <source>
        <strain evidence="7 8">DFM31</strain>
    </source>
</reference>
<accession>A0ABV3L750</accession>
<dbReference type="SUPFAM" id="SSF55424">
    <property type="entry name" value="FAD/NAD-linked reductases, dimerisation (C-terminal) domain"/>
    <property type="match status" value="1"/>
</dbReference>
<comment type="caution">
    <text evidence="7">The sequence shown here is derived from an EMBL/GenBank/DDBJ whole genome shotgun (WGS) entry which is preliminary data.</text>
</comment>
<evidence type="ECO:0000313" key="8">
    <source>
        <dbReference type="Proteomes" id="UP001553161"/>
    </source>
</evidence>
<comment type="cofactor">
    <cofactor evidence="1">
        <name>FAD</name>
        <dbReference type="ChEBI" id="CHEBI:57692"/>
    </cofactor>
</comment>
<evidence type="ECO:0000256" key="4">
    <source>
        <dbReference type="ARBA" id="ARBA00023002"/>
    </source>
</evidence>
<dbReference type="PANTHER" id="PTHR43557">
    <property type="entry name" value="APOPTOSIS-INDUCING FACTOR 1"/>
    <property type="match status" value="1"/>
</dbReference>
<evidence type="ECO:0000313" key="7">
    <source>
        <dbReference type="EMBL" id="MEV8467343.1"/>
    </source>
</evidence>